<evidence type="ECO:0000313" key="3">
    <source>
        <dbReference type="Proteomes" id="UP000823046"/>
    </source>
</evidence>
<dbReference type="Proteomes" id="UP000823046">
    <property type="component" value="Unassembled WGS sequence"/>
</dbReference>
<dbReference type="SUPFAM" id="SSF69572">
    <property type="entry name" value="Activating enzymes of the ubiquitin-like proteins"/>
    <property type="match status" value="1"/>
</dbReference>
<dbReference type="InterPro" id="IPR042449">
    <property type="entry name" value="Ub-E1_IAD_1"/>
</dbReference>
<dbReference type="EMBL" id="JADAQX010001504">
    <property type="protein sequence ID" value="KAF8817768.1"/>
    <property type="molecule type" value="Genomic_DNA"/>
</dbReference>
<organism evidence="2 3">
    <name type="scientific">Cardiosporidium cionae</name>
    <dbReference type="NCBI Taxonomy" id="476202"/>
    <lineage>
        <taxon>Eukaryota</taxon>
        <taxon>Sar</taxon>
        <taxon>Alveolata</taxon>
        <taxon>Apicomplexa</taxon>
        <taxon>Aconoidasida</taxon>
        <taxon>Nephromycida</taxon>
        <taxon>Cardiosporidium</taxon>
    </lineage>
</organism>
<dbReference type="InterPro" id="IPR035985">
    <property type="entry name" value="Ubiquitin-activating_enz"/>
</dbReference>
<name>A0ABQ7J3U0_9APIC</name>
<sequence>MTAFMNTQREKKRRLDDCVVNTNTSLTAHPSSVNPFLSSPTIAKQKQKTMEHTSHSISTKNIILAGPQSVCIHDPCMVSPRDLGSNFYLSEEDIIKKRTRAEGCYEHLQELNHYVSVSSYKGDINE</sequence>
<dbReference type="Gene3D" id="3.50.50.80">
    <property type="entry name" value="Ubiquitin-activating enzyme E1, inactive adenylation domain, subdomain 1"/>
    <property type="match status" value="1"/>
</dbReference>
<reference evidence="2 3" key="1">
    <citation type="journal article" date="2020" name="bioRxiv">
        <title>Metabolic contributions of an alphaproteobacterial endosymbiont in the apicomplexan Cardiosporidium cionae.</title>
        <authorList>
            <person name="Hunter E.S."/>
            <person name="Paight C.J."/>
            <person name="Lane C.E."/>
        </authorList>
    </citation>
    <scope>NUCLEOTIDE SEQUENCE [LARGE SCALE GENOMIC DNA]</scope>
    <source>
        <strain evidence="2">ESH_2018</strain>
    </source>
</reference>
<protein>
    <submittedName>
        <fullName evidence="2">Uncharacterized protein</fullName>
    </submittedName>
</protein>
<evidence type="ECO:0000256" key="1">
    <source>
        <dbReference type="ARBA" id="ARBA00043952"/>
    </source>
</evidence>
<feature type="non-terminal residue" evidence="2">
    <location>
        <position position="126"/>
    </location>
</feature>
<gene>
    <name evidence="2" type="ORF">IE077_000233</name>
</gene>
<comment type="caution">
    <text evidence="2">The sequence shown here is derived from an EMBL/GenBank/DDBJ whole genome shotgun (WGS) entry which is preliminary data.</text>
</comment>
<accession>A0ABQ7J3U0</accession>
<comment type="pathway">
    <text evidence="1">Protein modification.</text>
</comment>
<evidence type="ECO:0000313" key="2">
    <source>
        <dbReference type="EMBL" id="KAF8817768.1"/>
    </source>
</evidence>
<keyword evidence="3" id="KW-1185">Reference proteome</keyword>
<proteinExistence type="predicted"/>